<dbReference type="Proteomes" id="UP000662373">
    <property type="component" value="Unassembled WGS sequence"/>
</dbReference>
<name>A0A934NJP5_9FLAO</name>
<evidence type="ECO:0000313" key="2">
    <source>
        <dbReference type="Proteomes" id="UP000662373"/>
    </source>
</evidence>
<reference evidence="1 2" key="1">
    <citation type="submission" date="2020-09" db="EMBL/GenBank/DDBJ databases">
        <title>Draft genome of Gelidibacter salicanalis PAMC21136.</title>
        <authorList>
            <person name="Park H."/>
        </authorList>
    </citation>
    <scope>NUCLEOTIDE SEQUENCE [LARGE SCALE GENOMIC DNA]</scope>
    <source>
        <strain evidence="1 2">PAMC21136</strain>
    </source>
</reference>
<organism evidence="1 2">
    <name type="scientific">Gelidibacter salicanalis</name>
    <dbReference type="NCBI Taxonomy" id="291193"/>
    <lineage>
        <taxon>Bacteria</taxon>
        <taxon>Pseudomonadati</taxon>
        <taxon>Bacteroidota</taxon>
        <taxon>Flavobacteriia</taxon>
        <taxon>Flavobacteriales</taxon>
        <taxon>Flavobacteriaceae</taxon>
        <taxon>Gelidibacter</taxon>
    </lineage>
</organism>
<gene>
    <name evidence="1" type="ORF">JEM65_13825</name>
</gene>
<comment type="caution">
    <text evidence="1">The sequence shown here is derived from an EMBL/GenBank/DDBJ whole genome shotgun (WGS) entry which is preliminary data.</text>
</comment>
<keyword evidence="2" id="KW-1185">Reference proteome</keyword>
<dbReference type="AlphaFoldDB" id="A0A934NJP5"/>
<sequence>MDHHTLEYSENVSSIREISKRGAVQIINVLIGRKVLSNSNINFANINRAIQTELSS</sequence>
<accession>A0A934NJP5</accession>
<evidence type="ECO:0000313" key="1">
    <source>
        <dbReference type="EMBL" id="MBJ7881714.1"/>
    </source>
</evidence>
<protein>
    <submittedName>
        <fullName evidence="1">Uncharacterized protein</fullName>
    </submittedName>
</protein>
<proteinExistence type="predicted"/>
<dbReference type="EMBL" id="JAEHJZ010000034">
    <property type="protein sequence ID" value="MBJ7881714.1"/>
    <property type="molecule type" value="Genomic_DNA"/>
</dbReference>